<accession>A0A024UPQ4</accession>
<dbReference type="GO" id="GO:0005829">
    <property type="term" value="C:cytosol"/>
    <property type="evidence" value="ECO:0007669"/>
    <property type="project" value="TreeGrafter"/>
</dbReference>
<dbReference type="CDD" id="cd07516">
    <property type="entry name" value="HAD_Pase"/>
    <property type="match status" value="1"/>
</dbReference>
<dbReference type="GO" id="GO:0000287">
    <property type="term" value="F:magnesium ion binding"/>
    <property type="evidence" value="ECO:0007669"/>
    <property type="project" value="TreeGrafter"/>
</dbReference>
<organism evidence="1">
    <name type="scientific">Aphanomyces invadans</name>
    <dbReference type="NCBI Taxonomy" id="157072"/>
    <lineage>
        <taxon>Eukaryota</taxon>
        <taxon>Sar</taxon>
        <taxon>Stramenopiles</taxon>
        <taxon>Oomycota</taxon>
        <taxon>Saprolegniomycetes</taxon>
        <taxon>Saprolegniales</taxon>
        <taxon>Verrucalvaceae</taxon>
        <taxon>Aphanomyces</taxon>
    </lineage>
</organism>
<dbReference type="SUPFAM" id="SSF56784">
    <property type="entry name" value="HAD-like"/>
    <property type="match status" value="1"/>
</dbReference>
<proteinExistence type="predicted"/>
<dbReference type="InterPro" id="IPR006379">
    <property type="entry name" value="HAD-SF_hydro_IIB"/>
</dbReference>
<dbReference type="InterPro" id="IPR023214">
    <property type="entry name" value="HAD_sf"/>
</dbReference>
<dbReference type="SFLD" id="SFLDG01140">
    <property type="entry name" value="C2.B:_Phosphomannomutase_and_P"/>
    <property type="match status" value="1"/>
</dbReference>
<dbReference type="Gene3D" id="3.40.50.1000">
    <property type="entry name" value="HAD superfamily/HAD-like"/>
    <property type="match status" value="1"/>
</dbReference>
<evidence type="ECO:0008006" key="2">
    <source>
        <dbReference type="Google" id="ProtNLM"/>
    </source>
</evidence>
<dbReference type="STRING" id="157072.A0A024UPQ4"/>
<dbReference type="Pfam" id="PF08282">
    <property type="entry name" value="Hydrolase_3"/>
    <property type="match status" value="1"/>
</dbReference>
<dbReference type="EMBL" id="KI913954">
    <property type="protein sequence ID" value="ETW08175.1"/>
    <property type="molecule type" value="Genomic_DNA"/>
</dbReference>
<name>A0A024UPQ4_9STRA</name>
<dbReference type="GO" id="GO:0016791">
    <property type="term" value="F:phosphatase activity"/>
    <property type="evidence" value="ECO:0007669"/>
    <property type="project" value="TreeGrafter"/>
</dbReference>
<reference evidence="1" key="1">
    <citation type="submission" date="2013-12" db="EMBL/GenBank/DDBJ databases">
        <title>The Genome Sequence of Aphanomyces invadans NJM9701.</title>
        <authorList>
            <consortium name="The Broad Institute Genomics Platform"/>
            <person name="Russ C."/>
            <person name="Tyler B."/>
            <person name="van West P."/>
            <person name="Dieguez-Uribeondo J."/>
            <person name="Young S.K."/>
            <person name="Zeng Q."/>
            <person name="Gargeya S."/>
            <person name="Fitzgerald M."/>
            <person name="Abouelleil A."/>
            <person name="Alvarado L."/>
            <person name="Chapman S.B."/>
            <person name="Gainer-Dewar J."/>
            <person name="Goldberg J."/>
            <person name="Griggs A."/>
            <person name="Gujja S."/>
            <person name="Hansen M."/>
            <person name="Howarth C."/>
            <person name="Imamovic A."/>
            <person name="Ireland A."/>
            <person name="Larimer J."/>
            <person name="McCowan C."/>
            <person name="Murphy C."/>
            <person name="Pearson M."/>
            <person name="Poon T.W."/>
            <person name="Priest M."/>
            <person name="Roberts A."/>
            <person name="Saif S."/>
            <person name="Shea T."/>
            <person name="Sykes S."/>
            <person name="Wortman J."/>
            <person name="Nusbaum C."/>
            <person name="Birren B."/>
        </authorList>
    </citation>
    <scope>NUCLEOTIDE SEQUENCE [LARGE SCALE GENOMIC DNA]</scope>
    <source>
        <strain evidence="1">NJM9701</strain>
    </source>
</reference>
<dbReference type="PANTHER" id="PTHR10000">
    <property type="entry name" value="PHOSPHOSERINE PHOSPHATASE"/>
    <property type="match status" value="1"/>
</dbReference>
<dbReference type="InterPro" id="IPR000150">
    <property type="entry name" value="Cof"/>
</dbReference>
<dbReference type="NCBIfam" id="TIGR00099">
    <property type="entry name" value="Cof-subfamily"/>
    <property type="match status" value="1"/>
</dbReference>
<dbReference type="Gene3D" id="3.30.1240.10">
    <property type="match status" value="1"/>
</dbReference>
<dbReference type="SFLD" id="SFLDS00003">
    <property type="entry name" value="Haloacid_Dehalogenase"/>
    <property type="match status" value="1"/>
</dbReference>
<protein>
    <recommendedName>
        <fullName evidence="2">Cof-like hydrolase</fullName>
    </recommendedName>
</protein>
<dbReference type="NCBIfam" id="TIGR01484">
    <property type="entry name" value="HAD-SF-IIB"/>
    <property type="match status" value="1"/>
</dbReference>
<evidence type="ECO:0000313" key="1">
    <source>
        <dbReference type="EMBL" id="ETW08175.1"/>
    </source>
</evidence>
<dbReference type="PROSITE" id="PS01228">
    <property type="entry name" value="COF_1"/>
    <property type="match status" value="1"/>
</dbReference>
<gene>
    <name evidence="1" type="ORF">H310_02511</name>
</gene>
<sequence length="288" mass="30875">MSRLFSLLALDLDGTLLNTSNRVSARTAAAIQRVAATGAIVSLCSGRSIACMADAERQLGLAHPCVVLSCNGAAAFDSKRRPLYVDTMSADSVRTVLRAAEDMHRCVNLYDEIRGIIHVRPTHPAHHDLIHRYRTRTGAQFNVVTAHDLDAVAPCQVAVLGDDPAQIYAELVNRVSSDLKVNSYSYFVECVPRHINKGIGLHRLAQHLQVPMEETVAFGDGANDLEFVEAAGMGVAMQNAIPSVKLAANKVTEHSHDDDGVAVELEAMLLQGAFGPPPSSDMLASSVG</sequence>
<dbReference type="InterPro" id="IPR036412">
    <property type="entry name" value="HAD-like_sf"/>
</dbReference>
<dbReference type="GeneID" id="20079561"/>
<dbReference type="VEuPathDB" id="FungiDB:H310_02511"/>
<dbReference type="RefSeq" id="XP_008864268.1">
    <property type="nucleotide sequence ID" value="XM_008866046.1"/>
</dbReference>
<dbReference type="OrthoDB" id="27226at2759"/>
<dbReference type="AlphaFoldDB" id="A0A024UPQ4"/>
<dbReference type="PANTHER" id="PTHR10000:SF8">
    <property type="entry name" value="HAD SUPERFAMILY HYDROLASE-LIKE, TYPE 3"/>
    <property type="match status" value="1"/>
</dbReference>